<dbReference type="Pfam" id="PF00781">
    <property type="entry name" value="DAGK_cat"/>
    <property type="match status" value="1"/>
</dbReference>
<dbReference type="RefSeq" id="WP_119314437.1">
    <property type="nucleotide sequence ID" value="NZ_QXDL01000039.1"/>
</dbReference>
<keyword evidence="7" id="KW-1185">Reference proteome</keyword>
<dbReference type="Gene3D" id="3.40.50.10330">
    <property type="entry name" value="Probable inorganic polyphosphate/atp-NAD kinase, domain 1"/>
    <property type="match status" value="1"/>
</dbReference>
<protein>
    <submittedName>
        <fullName evidence="6">Diacylglycerol kinase</fullName>
        <ecNumber evidence="6">2.7.1.107</ecNumber>
    </submittedName>
</protein>
<dbReference type="EMBL" id="QXDL01000039">
    <property type="protein sequence ID" value="RIH87092.1"/>
    <property type="molecule type" value="Genomic_DNA"/>
</dbReference>
<dbReference type="InterPro" id="IPR050187">
    <property type="entry name" value="Lipid_Phosphate_FormReg"/>
</dbReference>
<reference evidence="6 7" key="1">
    <citation type="submission" date="2018-08" db="EMBL/GenBank/DDBJ databases">
        <title>Meiothermus terrae DSM 26712 genome sequencing project.</title>
        <authorList>
            <person name="Da Costa M.S."/>
            <person name="Albuquerque L."/>
            <person name="Raposo P."/>
            <person name="Froufe H.J.C."/>
            <person name="Barroso C.S."/>
            <person name="Egas C."/>
        </authorList>
    </citation>
    <scope>NUCLEOTIDE SEQUENCE [LARGE SCALE GENOMIC DNA]</scope>
    <source>
        <strain evidence="6 7">DSM 26712</strain>
    </source>
</reference>
<feature type="domain" description="DAGKc" evidence="5">
    <location>
        <begin position="1"/>
        <end position="127"/>
    </location>
</feature>
<dbReference type="InterPro" id="IPR001206">
    <property type="entry name" value="Diacylglycerol_kinase_cat_dom"/>
</dbReference>
<dbReference type="GO" id="GO:0004143">
    <property type="term" value="F:ATP-dependent diacylglycerol kinase activity"/>
    <property type="evidence" value="ECO:0007669"/>
    <property type="project" value="UniProtKB-EC"/>
</dbReference>
<dbReference type="Pfam" id="PF19279">
    <property type="entry name" value="YegS_C"/>
    <property type="match status" value="1"/>
</dbReference>
<dbReference type="PANTHER" id="PTHR12358">
    <property type="entry name" value="SPHINGOSINE KINASE"/>
    <property type="match status" value="1"/>
</dbReference>
<dbReference type="OrthoDB" id="3171056at2"/>
<comment type="caution">
    <text evidence="6">The sequence shown here is derived from an EMBL/GenBank/DDBJ whole genome shotgun (WGS) entry which is preliminary data.</text>
</comment>
<name>A0A399EX32_9DEIN</name>
<organism evidence="6 7">
    <name type="scientific">Calidithermus terrae</name>
    <dbReference type="NCBI Taxonomy" id="1408545"/>
    <lineage>
        <taxon>Bacteria</taxon>
        <taxon>Thermotogati</taxon>
        <taxon>Deinococcota</taxon>
        <taxon>Deinococci</taxon>
        <taxon>Thermales</taxon>
        <taxon>Thermaceae</taxon>
        <taxon>Calidithermus</taxon>
    </lineage>
</organism>
<dbReference type="EC" id="2.7.1.107" evidence="6"/>
<evidence type="ECO:0000256" key="3">
    <source>
        <dbReference type="ARBA" id="ARBA00022777"/>
    </source>
</evidence>
<dbReference type="Proteomes" id="UP000265715">
    <property type="component" value="Unassembled WGS sequence"/>
</dbReference>
<dbReference type="InterPro" id="IPR045540">
    <property type="entry name" value="YegS/DAGK_C"/>
</dbReference>
<keyword evidence="3 6" id="KW-0418">Kinase</keyword>
<evidence type="ECO:0000313" key="7">
    <source>
        <dbReference type="Proteomes" id="UP000265715"/>
    </source>
</evidence>
<keyword evidence="1 6" id="KW-0808">Transferase</keyword>
<evidence type="ECO:0000313" key="6">
    <source>
        <dbReference type="EMBL" id="RIH87092.1"/>
    </source>
</evidence>
<dbReference type="GO" id="GO:0005524">
    <property type="term" value="F:ATP binding"/>
    <property type="evidence" value="ECO:0007669"/>
    <property type="project" value="UniProtKB-KW"/>
</dbReference>
<evidence type="ECO:0000256" key="2">
    <source>
        <dbReference type="ARBA" id="ARBA00022741"/>
    </source>
</evidence>
<keyword evidence="4" id="KW-0067">ATP-binding</keyword>
<dbReference type="InterPro" id="IPR017438">
    <property type="entry name" value="ATP-NAD_kinase_N"/>
</dbReference>
<sequence>MVSRVLAVVNPNSGQGDSGFERFAQAVRAAGVGLEVRELGPGAALPGLLRDAEGFDAVVAAGGDGTVSGVAHALERPEVPVLAYPAGTANLIALNLGMPSDPEALARVLLEDPVRQRVDLARLSYRDPEGQERTAGFTIAAGTGFDAKLIADSEALKPRFGVGAYVLSALSNANPAVAEFRLELDGEVLETSGIGVVVVNFGRMQLGLKMSPYAAPDDGLLDVVVLKARSAAGLLPELMRQMAERLGLATPEVDERLGVYQVRRVRVEAIPSLPLQFDGESLEGTPPLEAHVLPGAATFLKPPA</sequence>
<gene>
    <name evidence="6" type="primary">dagK_2</name>
    <name evidence="6" type="ORF">Mterra_01274</name>
</gene>
<dbReference type="Gene3D" id="2.60.200.40">
    <property type="match status" value="1"/>
</dbReference>
<keyword evidence="2" id="KW-0547">Nucleotide-binding</keyword>
<evidence type="ECO:0000256" key="1">
    <source>
        <dbReference type="ARBA" id="ARBA00022679"/>
    </source>
</evidence>
<dbReference type="InterPro" id="IPR016064">
    <property type="entry name" value="NAD/diacylglycerol_kinase_sf"/>
</dbReference>
<dbReference type="GO" id="GO:0005886">
    <property type="term" value="C:plasma membrane"/>
    <property type="evidence" value="ECO:0007669"/>
    <property type="project" value="TreeGrafter"/>
</dbReference>
<accession>A0A399EX32</accession>
<dbReference type="PANTHER" id="PTHR12358:SF106">
    <property type="entry name" value="LIPID KINASE YEGS"/>
    <property type="match status" value="1"/>
</dbReference>
<proteinExistence type="predicted"/>
<dbReference type="SUPFAM" id="SSF111331">
    <property type="entry name" value="NAD kinase/diacylglycerol kinase-like"/>
    <property type="match status" value="1"/>
</dbReference>
<dbReference type="AlphaFoldDB" id="A0A399EX32"/>
<evidence type="ECO:0000259" key="5">
    <source>
        <dbReference type="PROSITE" id="PS50146"/>
    </source>
</evidence>
<dbReference type="PROSITE" id="PS50146">
    <property type="entry name" value="DAGK"/>
    <property type="match status" value="1"/>
</dbReference>
<dbReference type="SMART" id="SM00046">
    <property type="entry name" value="DAGKc"/>
    <property type="match status" value="1"/>
</dbReference>
<evidence type="ECO:0000256" key="4">
    <source>
        <dbReference type="ARBA" id="ARBA00022840"/>
    </source>
</evidence>